<protein>
    <submittedName>
        <fullName evidence="2">Uncharacterized protein</fullName>
    </submittedName>
</protein>
<organism evidence="2 3">
    <name type="scientific">Plakobranchus ocellatus</name>
    <dbReference type="NCBI Taxonomy" id="259542"/>
    <lineage>
        <taxon>Eukaryota</taxon>
        <taxon>Metazoa</taxon>
        <taxon>Spiralia</taxon>
        <taxon>Lophotrochozoa</taxon>
        <taxon>Mollusca</taxon>
        <taxon>Gastropoda</taxon>
        <taxon>Heterobranchia</taxon>
        <taxon>Euthyneura</taxon>
        <taxon>Panpulmonata</taxon>
        <taxon>Sacoglossa</taxon>
        <taxon>Placobranchoidea</taxon>
        <taxon>Plakobranchidae</taxon>
        <taxon>Plakobranchus</taxon>
    </lineage>
</organism>
<dbReference type="EMBL" id="BLXT01002730">
    <property type="protein sequence ID" value="GFN97078.1"/>
    <property type="molecule type" value="Genomic_DNA"/>
</dbReference>
<feature type="compositionally biased region" description="Gly residues" evidence="1">
    <location>
        <begin position="122"/>
        <end position="133"/>
    </location>
</feature>
<evidence type="ECO:0000256" key="1">
    <source>
        <dbReference type="SAM" id="MobiDB-lite"/>
    </source>
</evidence>
<evidence type="ECO:0000313" key="2">
    <source>
        <dbReference type="EMBL" id="GFN97078.1"/>
    </source>
</evidence>
<gene>
    <name evidence="2" type="ORF">PoB_002358400</name>
</gene>
<sequence>MKFVRSKGRTIYRSTLFSKLIILMTPYRKDQFILKLPASVACLALKTKPSAARASLKHQQYLFKEIHQFVAPHCQDTVAPQPNDIPGDSGSDSGSCKHPDEPAVPAKVAKTAGRRGAAQRGTGRGQGGQRGGQ</sequence>
<comment type="caution">
    <text evidence="2">The sequence shown here is derived from an EMBL/GenBank/DDBJ whole genome shotgun (WGS) entry which is preliminary data.</text>
</comment>
<keyword evidence="3" id="KW-1185">Reference proteome</keyword>
<name>A0AAV3ZP31_9GAST</name>
<feature type="region of interest" description="Disordered" evidence="1">
    <location>
        <begin position="74"/>
        <end position="133"/>
    </location>
</feature>
<dbReference type="AlphaFoldDB" id="A0AAV3ZP31"/>
<accession>A0AAV3ZP31</accession>
<reference evidence="2 3" key="1">
    <citation type="journal article" date="2021" name="Elife">
        <title>Chloroplast acquisition without the gene transfer in kleptoplastic sea slugs, Plakobranchus ocellatus.</title>
        <authorList>
            <person name="Maeda T."/>
            <person name="Takahashi S."/>
            <person name="Yoshida T."/>
            <person name="Shimamura S."/>
            <person name="Takaki Y."/>
            <person name="Nagai Y."/>
            <person name="Toyoda A."/>
            <person name="Suzuki Y."/>
            <person name="Arimoto A."/>
            <person name="Ishii H."/>
            <person name="Satoh N."/>
            <person name="Nishiyama T."/>
            <person name="Hasebe M."/>
            <person name="Maruyama T."/>
            <person name="Minagawa J."/>
            <person name="Obokata J."/>
            <person name="Shigenobu S."/>
        </authorList>
    </citation>
    <scope>NUCLEOTIDE SEQUENCE [LARGE SCALE GENOMIC DNA]</scope>
</reference>
<proteinExistence type="predicted"/>
<dbReference type="Proteomes" id="UP000735302">
    <property type="component" value="Unassembled WGS sequence"/>
</dbReference>
<evidence type="ECO:0000313" key="3">
    <source>
        <dbReference type="Proteomes" id="UP000735302"/>
    </source>
</evidence>